<dbReference type="Pfam" id="PF04932">
    <property type="entry name" value="Wzy_C"/>
    <property type="match status" value="1"/>
</dbReference>
<dbReference type="GO" id="GO:0016020">
    <property type="term" value="C:membrane"/>
    <property type="evidence" value="ECO:0007669"/>
    <property type="project" value="UniProtKB-SubCell"/>
</dbReference>
<evidence type="ECO:0000256" key="3">
    <source>
        <dbReference type="ARBA" id="ARBA00022989"/>
    </source>
</evidence>
<evidence type="ECO:0000259" key="6">
    <source>
        <dbReference type="Pfam" id="PF04932"/>
    </source>
</evidence>
<feature type="transmembrane region" description="Helical" evidence="5">
    <location>
        <begin position="84"/>
        <end position="101"/>
    </location>
</feature>
<keyword evidence="3 5" id="KW-1133">Transmembrane helix</keyword>
<feature type="transmembrane region" description="Helical" evidence="5">
    <location>
        <begin position="185"/>
        <end position="201"/>
    </location>
</feature>
<evidence type="ECO:0000256" key="5">
    <source>
        <dbReference type="SAM" id="Phobius"/>
    </source>
</evidence>
<feature type="transmembrane region" description="Helical" evidence="5">
    <location>
        <begin position="229"/>
        <end position="250"/>
    </location>
</feature>
<dbReference type="OrthoDB" id="871774at2"/>
<gene>
    <name evidence="7" type="ORF">DBZ36_17210</name>
</gene>
<feature type="transmembrane region" description="Helical" evidence="5">
    <location>
        <begin position="27"/>
        <end position="45"/>
    </location>
</feature>
<evidence type="ECO:0000256" key="2">
    <source>
        <dbReference type="ARBA" id="ARBA00022692"/>
    </source>
</evidence>
<proteinExistence type="predicted"/>
<dbReference type="EMBL" id="RAQO01000009">
    <property type="protein sequence ID" value="RKF14567.1"/>
    <property type="molecule type" value="Genomic_DNA"/>
</dbReference>
<evidence type="ECO:0000256" key="1">
    <source>
        <dbReference type="ARBA" id="ARBA00004141"/>
    </source>
</evidence>
<dbReference type="PANTHER" id="PTHR37422">
    <property type="entry name" value="TEICHURONIC ACID BIOSYNTHESIS PROTEIN TUAE"/>
    <property type="match status" value="1"/>
</dbReference>
<comment type="caution">
    <text evidence="7">The sequence shown here is derived from an EMBL/GenBank/DDBJ whole genome shotgun (WGS) entry which is preliminary data.</text>
</comment>
<comment type="subcellular location">
    <subcellularLocation>
        <location evidence="1">Membrane</location>
        <topology evidence="1">Multi-pass membrane protein</topology>
    </subcellularLocation>
</comment>
<evidence type="ECO:0000313" key="8">
    <source>
        <dbReference type="Proteomes" id="UP000286482"/>
    </source>
</evidence>
<protein>
    <submittedName>
        <fullName evidence="7">O-antigen polymerase</fullName>
    </submittedName>
</protein>
<keyword evidence="4 5" id="KW-0472">Membrane</keyword>
<reference evidence="7 8" key="1">
    <citation type="submission" date="2018-09" db="EMBL/GenBank/DDBJ databases">
        <authorList>
            <person name="Wang Z."/>
        </authorList>
    </citation>
    <scope>NUCLEOTIDE SEQUENCE [LARGE SCALE GENOMIC DNA]</scope>
    <source>
        <strain evidence="7 8">ALS 81</strain>
    </source>
</reference>
<feature type="transmembrane region" description="Helical" evidence="5">
    <location>
        <begin position="407"/>
        <end position="425"/>
    </location>
</feature>
<evidence type="ECO:0000313" key="7">
    <source>
        <dbReference type="EMBL" id="RKF14567.1"/>
    </source>
</evidence>
<dbReference type="Proteomes" id="UP000286482">
    <property type="component" value="Unassembled WGS sequence"/>
</dbReference>
<accession>A0A420E7K5</accession>
<dbReference type="PANTHER" id="PTHR37422:SF13">
    <property type="entry name" value="LIPOPOLYSACCHARIDE BIOSYNTHESIS PROTEIN PA4999-RELATED"/>
    <property type="match status" value="1"/>
</dbReference>
<evidence type="ECO:0000256" key="4">
    <source>
        <dbReference type="ARBA" id="ARBA00023136"/>
    </source>
</evidence>
<feature type="transmembrane region" description="Helical" evidence="5">
    <location>
        <begin position="163"/>
        <end position="178"/>
    </location>
</feature>
<keyword evidence="2 5" id="KW-0812">Transmembrane</keyword>
<dbReference type="InterPro" id="IPR007016">
    <property type="entry name" value="O-antigen_ligase-rel_domated"/>
</dbReference>
<organism evidence="7 8">
    <name type="scientific">Alginatibacterium sediminis</name>
    <dbReference type="NCBI Taxonomy" id="2164068"/>
    <lineage>
        <taxon>Bacteria</taxon>
        <taxon>Pseudomonadati</taxon>
        <taxon>Pseudomonadota</taxon>
        <taxon>Gammaproteobacteria</taxon>
        <taxon>Alteromonadales</taxon>
        <taxon>Alteromonadaceae</taxon>
        <taxon>Alginatibacterium</taxon>
    </lineage>
</organism>
<feature type="transmembrane region" description="Helical" evidence="5">
    <location>
        <begin position="52"/>
        <end position="72"/>
    </location>
</feature>
<dbReference type="InterPro" id="IPR051533">
    <property type="entry name" value="WaaL-like"/>
</dbReference>
<feature type="transmembrane region" description="Helical" evidence="5">
    <location>
        <begin position="305"/>
        <end position="326"/>
    </location>
</feature>
<dbReference type="AlphaFoldDB" id="A0A420E7K5"/>
<feature type="domain" description="O-antigen ligase-related" evidence="6">
    <location>
        <begin position="193"/>
        <end position="311"/>
    </location>
</feature>
<keyword evidence="8" id="KW-1185">Reference proteome</keyword>
<sequence length="429" mass="47492">MAFVFLFAYSVAVLMRFHEFQQSTATLPIIQGITISAFIFTVLLIRPLKLTIQLKLLICMLPVIALSAYLNGWGTGGIYQARRLLISAILPFFLFSTVLVTRGRQTKLMYVCLIASMLIVYNGHLQQSSFNGEFGTGFGGSRSVGDEEMRITYLGFFSDPNDLGMFLVMNIPFAFYFLKYGSNLIRLLMLPTIALLAYGVLMTGSRGTLLGTIGVVSVYFLISKAGVKLIAFIAVIAPMAATLLASFGGLSSAESSANDRLEAWYEGVHMLLNNPVFGIGMGNFIEEHVRVAHNSYIHVASELGVLGYSLWGGVITLNMLASFWLIKGNGELRASIVDDEKRNKFDQELAINKTLFFSMIGFMITAFFLSRQFTLLLFIFLAMQTASFTRLSNIVPATMDFFSKDRLVVACAMSWIIIVTVYITLKIGL</sequence>
<name>A0A420E7K5_9ALTE</name>
<feature type="transmembrane region" description="Helical" evidence="5">
    <location>
        <begin position="108"/>
        <end position="125"/>
    </location>
</feature>